<reference evidence="1" key="1">
    <citation type="submission" date="2018-05" db="EMBL/GenBank/DDBJ databases">
        <authorList>
            <person name="Lanie J.A."/>
            <person name="Ng W.-L."/>
            <person name="Kazmierczak K.M."/>
            <person name="Andrzejewski T.M."/>
            <person name="Davidsen T.M."/>
            <person name="Wayne K.J."/>
            <person name="Tettelin H."/>
            <person name="Glass J.I."/>
            <person name="Rusch D."/>
            <person name="Podicherti R."/>
            <person name="Tsui H.-C.T."/>
            <person name="Winkler M.E."/>
        </authorList>
    </citation>
    <scope>NUCLEOTIDE SEQUENCE</scope>
</reference>
<accession>A0A383AAQ4</accession>
<dbReference type="InterPro" id="IPR011050">
    <property type="entry name" value="Pectin_lyase_fold/virulence"/>
</dbReference>
<evidence type="ECO:0000313" key="1">
    <source>
        <dbReference type="EMBL" id="SVE04792.1"/>
    </source>
</evidence>
<dbReference type="EMBL" id="UINC01190570">
    <property type="protein sequence ID" value="SVE04792.1"/>
    <property type="molecule type" value="Genomic_DNA"/>
</dbReference>
<protein>
    <submittedName>
        <fullName evidence="1">Uncharacterized protein</fullName>
    </submittedName>
</protein>
<gene>
    <name evidence="1" type="ORF">METZ01_LOCUS457646</name>
</gene>
<feature type="non-terminal residue" evidence="1">
    <location>
        <position position="1"/>
    </location>
</feature>
<name>A0A383AAQ4_9ZZZZ</name>
<organism evidence="1">
    <name type="scientific">marine metagenome</name>
    <dbReference type="NCBI Taxonomy" id="408172"/>
    <lineage>
        <taxon>unclassified sequences</taxon>
        <taxon>metagenomes</taxon>
        <taxon>ecological metagenomes</taxon>
    </lineage>
</organism>
<dbReference type="SUPFAM" id="SSF51126">
    <property type="entry name" value="Pectin lyase-like"/>
    <property type="match status" value="1"/>
</dbReference>
<proteinExistence type="predicted"/>
<dbReference type="AlphaFoldDB" id="A0A383AAQ4"/>
<feature type="non-terminal residue" evidence="1">
    <location>
        <position position="252"/>
    </location>
</feature>
<sequence>IQAAIDADGTTSGKRILVKYGTYTKSSSGTTVTFTYTDNNGSQSGSFTVSGNNITSVNFSHSNQASFPSSSWTISQNDWQNQYTFSFFAQSPENTTFSLSNGNVQIQQSGGFSQGGWNLNVNEQTSSNVVIDLKGKNIVIESVSGSDSTIIDGQGDYPALSLDAEFNSYSGYSNDARFIGFTFKSGPNNEPLIHIAGPGISSALSWAPLFQDCRFINSSITDLGNENHGVIDIVDAEPVFNNCEFRNLSIDP</sequence>